<comment type="caution">
    <text evidence="1">The sequence shown here is derived from an EMBL/GenBank/DDBJ whole genome shotgun (WGS) entry which is preliminary data.</text>
</comment>
<keyword evidence="2" id="KW-1185">Reference proteome</keyword>
<proteinExistence type="predicted"/>
<accession>A0ACB9ZCJ8</accession>
<organism evidence="1 2">
    <name type="scientific">Hypoxylon rubiginosum</name>
    <dbReference type="NCBI Taxonomy" id="110542"/>
    <lineage>
        <taxon>Eukaryota</taxon>
        <taxon>Fungi</taxon>
        <taxon>Dikarya</taxon>
        <taxon>Ascomycota</taxon>
        <taxon>Pezizomycotina</taxon>
        <taxon>Sordariomycetes</taxon>
        <taxon>Xylariomycetidae</taxon>
        <taxon>Xylariales</taxon>
        <taxon>Hypoxylaceae</taxon>
        <taxon>Hypoxylon</taxon>
    </lineage>
</organism>
<evidence type="ECO:0000313" key="2">
    <source>
        <dbReference type="Proteomes" id="UP001497700"/>
    </source>
</evidence>
<evidence type="ECO:0000313" key="1">
    <source>
        <dbReference type="EMBL" id="KAI4869111.1"/>
    </source>
</evidence>
<gene>
    <name evidence="1" type="ORF">F4820DRAFT_444498</name>
</gene>
<dbReference type="Proteomes" id="UP001497700">
    <property type="component" value="Unassembled WGS sequence"/>
</dbReference>
<reference evidence="1 2" key="1">
    <citation type="journal article" date="2022" name="New Phytol.">
        <title>Ecological generalism drives hyperdiversity of secondary metabolite gene clusters in xylarialean endophytes.</title>
        <authorList>
            <person name="Franco M.E.E."/>
            <person name="Wisecaver J.H."/>
            <person name="Arnold A.E."/>
            <person name="Ju Y.M."/>
            <person name="Slot J.C."/>
            <person name="Ahrendt S."/>
            <person name="Moore L.P."/>
            <person name="Eastman K.E."/>
            <person name="Scott K."/>
            <person name="Konkel Z."/>
            <person name="Mondo S.J."/>
            <person name="Kuo A."/>
            <person name="Hayes R.D."/>
            <person name="Haridas S."/>
            <person name="Andreopoulos B."/>
            <person name="Riley R."/>
            <person name="LaButti K."/>
            <person name="Pangilinan J."/>
            <person name="Lipzen A."/>
            <person name="Amirebrahimi M."/>
            <person name="Yan J."/>
            <person name="Adam C."/>
            <person name="Keymanesh K."/>
            <person name="Ng V."/>
            <person name="Louie K."/>
            <person name="Northen T."/>
            <person name="Drula E."/>
            <person name="Henrissat B."/>
            <person name="Hsieh H.M."/>
            <person name="Youens-Clark K."/>
            <person name="Lutzoni F."/>
            <person name="Miadlikowska J."/>
            <person name="Eastwood D.C."/>
            <person name="Hamelin R.C."/>
            <person name="Grigoriev I.V."/>
            <person name="U'Ren J.M."/>
        </authorList>
    </citation>
    <scope>NUCLEOTIDE SEQUENCE [LARGE SCALE GENOMIC DNA]</scope>
    <source>
        <strain evidence="1 2">CBS 119005</strain>
    </source>
</reference>
<sequence>MDVNVPLAPAGDVSPSQESDTPSDLSQRSGIADMPEYKALLRKYPNLERLLWDIAVATDPPTNNGGAYGKHGSLPGPMKSGRKANQPWTRDVGYENGVEALRRTRESPGDDRDALKEYCELVRQYSVKRENFVATKDRHEIVRNDARAISNLLRAEKSDMPGVRASYLPTLDSRT</sequence>
<name>A0ACB9ZCJ8_9PEZI</name>
<protein>
    <submittedName>
        <fullName evidence="1">Uncharacterized protein</fullName>
    </submittedName>
</protein>
<dbReference type="EMBL" id="MU393433">
    <property type="protein sequence ID" value="KAI4869111.1"/>
    <property type="molecule type" value="Genomic_DNA"/>
</dbReference>